<comment type="caution">
    <text evidence="1">The sequence shown here is derived from an EMBL/GenBank/DDBJ whole genome shotgun (WGS) entry which is preliminary data.</text>
</comment>
<organism evidence="1 2">
    <name type="scientific">Loigolactobacillus jiayinensis</name>
    <dbReference type="NCBI Taxonomy" id="2486016"/>
    <lineage>
        <taxon>Bacteria</taxon>
        <taxon>Bacillati</taxon>
        <taxon>Bacillota</taxon>
        <taxon>Bacilli</taxon>
        <taxon>Lactobacillales</taxon>
        <taxon>Lactobacillaceae</taxon>
        <taxon>Loigolactobacillus</taxon>
    </lineage>
</organism>
<dbReference type="RefSeq" id="WP_125552705.1">
    <property type="nucleotide sequence ID" value="NZ_JBHSSL010000041.1"/>
</dbReference>
<sequence length="126" mass="14356">MPKHFKRHIMSFKEFTVIMGANGYDYSAGVEFYMAWATELLHKAKKIQSKPDNPVKGQLLAAVIKDQQYVLNSALWVAQQEQSAGKKFFETYVPAMDKQDILDVVAAQKKIAPYLKKIGVEVEYLI</sequence>
<evidence type="ECO:0000313" key="2">
    <source>
        <dbReference type="Proteomes" id="UP001596289"/>
    </source>
</evidence>
<accession>A0ABW1RBY1</accession>
<proteinExistence type="predicted"/>
<evidence type="ECO:0000313" key="1">
    <source>
        <dbReference type="EMBL" id="MFC6170381.1"/>
    </source>
</evidence>
<dbReference type="EMBL" id="JBHSSL010000041">
    <property type="protein sequence ID" value="MFC6170381.1"/>
    <property type="molecule type" value="Genomic_DNA"/>
</dbReference>
<keyword evidence="2" id="KW-1185">Reference proteome</keyword>
<name>A0ABW1RBY1_9LACO</name>
<gene>
    <name evidence="1" type="ORF">ACFQGP_07315</name>
</gene>
<dbReference type="Proteomes" id="UP001596289">
    <property type="component" value="Unassembled WGS sequence"/>
</dbReference>
<protein>
    <submittedName>
        <fullName evidence="1">Uncharacterized protein</fullName>
    </submittedName>
</protein>
<reference evidence="2" key="1">
    <citation type="journal article" date="2019" name="Int. J. Syst. Evol. Microbiol.">
        <title>The Global Catalogue of Microorganisms (GCM) 10K type strain sequencing project: providing services to taxonomists for standard genome sequencing and annotation.</title>
        <authorList>
            <consortium name="The Broad Institute Genomics Platform"/>
            <consortium name="The Broad Institute Genome Sequencing Center for Infectious Disease"/>
            <person name="Wu L."/>
            <person name="Ma J."/>
        </authorList>
    </citation>
    <scope>NUCLEOTIDE SEQUENCE [LARGE SCALE GENOMIC DNA]</scope>
    <source>
        <strain evidence="2">CCM 8904</strain>
    </source>
</reference>